<protein>
    <recommendedName>
        <fullName evidence="4">Glutamyl-tRNA reductase</fullName>
        <shortName evidence="4">GluTR</shortName>
        <ecNumber evidence="4">1.2.1.70</ecNumber>
    </recommendedName>
</protein>
<comment type="similarity">
    <text evidence="4">Belongs to the glutamyl-tRNA reductase family.</text>
</comment>
<evidence type="ECO:0000259" key="9">
    <source>
        <dbReference type="Pfam" id="PF01488"/>
    </source>
</evidence>
<dbReference type="AlphaFoldDB" id="A0A0J8G259"/>
<evidence type="ECO:0000256" key="5">
    <source>
        <dbReference type="PIRSR" id="PIRSR000445-1"/>
    </source>
</evidence>
<comment type="pathway">
    <text evidence="4">Porphyrin-containing compound metabolism; protoporphyrin-IX biosynthesis; 5-aminolevulinate from L-glutamyl-tRNA(Glu): step 1/2.</text>
</comment>
<keyword evidence="3 4" id="KW-0627">Porphyrin biosynthesis</keyword>
<dbReference type="Gene3D" id="3.30.460.30">
    <property type="entry name" value="Glutamyl-tRNA reductase, N-terminal domain"/>
    <property type="match status" value="1"/>
</dbReference>
<keyword evidence="1 4" id="KW-0521">NADP</keyword>
<feature type="domain" description="Glutamyl-tRNA reductase N-terminal" evidence="10">
    <location>
        <begin position="2"/>
        <end position="149"/>
    </location>
</feature>
<evidence type="ECO:0000256" key="2">
    <source>
        <dbReference type="ARBA" id="ARBA00023002"/>
    </source>
</evidence>
<comment type="miscellaneous">
    <text evidence="4">During catalysis, the active site Cys acts as a nucleophile attacking the alpha-carbonyl group of tRNA-bound glutamate with the formation of a thioester intermediate between enzyme and glutamate, and the concomitant release of tRNA(Glu). The thioester intermediate is finally reduced by direct hydride transfer from NADPH, to form the product GSA.</text>
</comment>
<dbReference type="InterPro" id="IPR036291">
    <property type="entry name" value="NAD(P)-bd_dom_sf"/>
</dbReference>
<dbReference type="GO" id="GO:0008883">
    <property type="term" value="F:glutamyl-tRNA reductase activity"/>
    <property type="evidence" value="ECO:0007669"/>
    <property type="project" value="UniProtKB-UniRule"/>
</dbReference>
<evidence type="ECO:0000256" key="1">
    <source>
        <dbReference type="ARBA" id="ARBA00022857"/>
    </source>
</evidence>
<feature type="binding site" evidence="4 6">
    <location>
        <begin position="45"/>
        <end position="48"/>
    </location>
    <ligand>
        <name>substrate</name>
    </ligand>
</feature>
<evidence type="ECO:0000256" key="8">
    <source>
        <dbReference type="PIRSR" id="PIRSR000445-4"/>
    </source>
</evidence>
<name>A0A0J8G259_CLOCY</name>
<dbReference type="InterPro" id="IPR015895">
    <property type="entry name" value="4pyrrol_synth_GluRdtase_N"/>
</dbReference>
<dbReference type="STRING" id="1121307.CLCY_3c01070"/>
<dbReference type="PATRIC" id="fig|1121307.3.peg.1459"/>
<dbReference type="EMBL" id="LFVU01000026">
    <property type="protein sequence ID" value="KMT21836.1"/>
    <property type="molecule type" value="Genomic_DNA"/>
</dbReference>
<feature type="binding site" evidence="4 6">
    <location>
        <position position="103"/>
    </location>
    <ligand>
        <name>substrate</name>
    </ligand>
</feature>
<comment type="subunit">
    <text evidence="4">Homodimer.</text>
</comment>
<dbReference type="Gene3D" id="3.40.50.720">
    <property type="entry name" value="NAD(P)-binding Rossmann-like Domain"/>
    <property type="match status" value="1"/>
</dbReference>
<dbReference type="GO" id="GO:0050661">
    <property type="term" value="F:NADP binding"/>
    <property type="evidence" value="ECO:0007669"/>
    <property type="project" value="InterPro"/>
</dbReference>
<dbReference type="Pfam" id="PF05201">
    <property type="entry name" value="GlutR_N"/>
    <property type="match status" value="1"/>
</dbReference>
<evidence type="ECO:0000259" key="10">
    <source>
        <dbReference type="Pfam" id="PF05201"/>
    </source>
</evidence>
<gene>
    <name evidence="4 11" type="primary">hemA</name>
    <name evidence="11" type="ORF">CLCY_3c01070</name>
</gene>
<comment type="caution">
    <text evidence="11">The sequence shown here is derived from an EMBL/GenBank/DDBJ whole genome shotgun (WGS) entry which is preliminary data.</text>
</comment>
<dbReference type="Pfam" id="PF01488">
    <property type="entry name" value="Shikimate_DH"/>
    <property type="match status" value="1"/>
</dbReference>
<comment type="function">
    <text evidence="4">Catalyzes the NADPH-dependent reduction of glutamyl-tRNA(Glu) to glutamate 1-semialdehyde (GSA).</text>
</comment>
<dbReference type="HAMAP" id="MF_00087">
    <property type="entry name" value="Glu_tRNA_reductase"/>
    <property type="match status" value="1"/>
</dbReference>
<reference evidence="11 12" key="1">
    <citation type="submission" date="2015-06" db="EMBL/GenBank/DDBJ databases">
        <title>Draft genome sequence of the purine-degrading Clostridium cylindrosporum HC-1 (DSM 605).</title>
        <authorList>
            <person name="Poehlein A."/>
            <person name="Schiel-Bengelsdorf B."/>
            <person name="Bengelsdorf F."/>
            <person name="Daniel R."/>
            <person name="Duerre P."/>
        </authorList>
    </citation>
    <scope>NUCLEOTIDE SEQUENCE [LARGE SCALE GENOMIC DNA]</scope>
    <source>
        <strain evidence="11 12">DSM 605</strain>
    </source>
</reference>
<evidence type="ECO:0000256" key="7">
    <source>
        <dbReference type="PIRSR" id="PIRSR000445-3"/>
    </source>
</evidence>
<dbReference type="NCBIfam" id="TIGR01035">
    <property type="entry name" value="hemA"/>
    <property type="match status" value="1"/>
</dbReference>
<dbReference type="PANTHER" id="PTHR43013:SF1">
    <property type="entry name" value="GLUTAMYL-TRNA REDUCTASE"/>
    <property type="match status" value="1"/>
</dbReference>
<dbReference type="CDD" id="cd05213">
    <property type="entry name" value="NAD_bind_Glutamyl_tRNA_reduct"/>
    <property type="match status" value="1"/>
</dbReference>
<dbReference type="FunFam" id="3.30.460.30:FF:000001">
    <property type="entry name" value="Glutamyl-tRNA reductase"/>
    <property type="match status" value="1"/>
</dbReference>
<keyword evidence="2 4" id="KW-0560">Oxidoreductase</keyword>
<evidence type="ECO:0000313" key="12">
    <source>
        <dbReference type="Proteomes" id="UP000036756"/>
    </source>
</evidence>
<feature type="binding site" evidence="4 6">
    <location>
        <position position="114"/>
    </location>
    <ligand>
        <name>substrate</name>
    </ligand>
</feature>
<accession>A0A0J8G259</accession>
<evidence type="ECO:0000313" key="11">
    <source>
        <dbReference type="EMBL" id="KMT21836.1"/>
    </source>
</evidence>
<keyword evidence="12" id="KW-1185">Reference proteome</keyword>
<sequence>MIGIDHSKASIEFREKFAFTKSKVVLALNDIRNKFPVSGCVIISTCNRTEIWFSKFLGDDEDIYKVIGEIYDMDESLYREFFTVRHGNEAVKHLFELSCGLKSKIIGEDQILTQVKESASISREEGTIDTVLEKLFQMAITSAKRVKTNVRLTPVDTSVATKVLDLLKVKYTSLKEVKCLVIGNGEVGRLTAKTLVDAGCSVSMTLRQYKRGVVQVPEGCRIIQYDDRIDYVNESDVVISGTLSPHYTLIYDDVKAVIDDRKRLFIDLAIPRDIDTKIKDLEGVELYDIDSLSENENSTNEVLEAQIIKVESILNKYINEFKEFYYNREIRRVKFEMKKKSEVN</sequence>
<dbReference type="SUPFAM" id="SSF51735">
    <property type="entry name" value="NAD(P)-binding Rossmann-fold domains"/>
    <property type="match status" value="1"/>
</dbReference>
<dbReference type="Proteomes" id="UP000036756">
    <property type="component" value="Unassembled WGS sequence"/>
</dbReference>
<evidence type="ECO:0000256" key="3">
    <source>
        <dbReference type="ARBA" id="ARBA00023244"/>
    </source>
</evidence>
<comment type="domain">
    <text evidence="4">Possesses an unusual extended V-shaped dimeric structure with each monomer consisting of three distinct domains arranged along a curved 'spinal' alpha-helix. The N-terminal catalytic domain specifically recognizes the glutamate moiety of the substrate. The second domain is the NADPH-binding domain, and the third C-terminal domain is responsible for dimerization.</text>
</comment>
<evidence type="ECO:0000256" key="6">
    <source>
        <dbReference type="PIRSR" id="PIRSR000445-2"/>
    </source>
</evidence>
<dbReference type="PIRSF" id="PIRSF000445">
    <property type="entry name" value="4pyrrol_synth_GluRdtase"/>
    <property type="match status" value="1"/>
</dbReference>
<comment type="catalytic activity">
    <reaction evidence="4">
        <text>(S)-4-amino-5-oxopentanoate + tRNA(Glu) + NADP(+) = L-glutamyl-tRNA(Glu) + NADPH + H(+)</text>
        <dbReference type="Rhea" id="RHEA:12344"/>
        <dbReference type="Rhea" id="RHEA-COMP:9663"/>
        <dbReference type="Rhea" id="RHEA-COMP:9680"/>
        <dbReference type="ChEBI" id="CHEBI:15378"/>
        <dbReference type="ChEBI" id="CHEBI:57501"/>
        <dbReference type="ChEBI" id="CHEBI:57783"/>
        <dbReference type="ChEBI" id="CHEBI:58349"/>
        <dbReference type="ChEBI" id="CHEBI:78442"/>
        <dbReference type="ChEBI" id="CHEBI:78520"/>
        <dbReference type="EC" id="1.2.1.70"/>
    </reaction>
</comment>
<feature type="domain" description="Quinate/shikimate 5-dehydrogenase/glutamyl-tRNA reductase" evidence="9">
    <location>
        <begin position="167"/>
        <end position="294"/>
    </location>
</feature>
<dbReference type="UniPathway" id="UPA00251">
    <property type="reaction ID" value="UER00316"/>
</dbReference>
<feature type="site" description="Important for activity" evidence="4 8">
    <location>
        <position position="93"/>
    </location>
</feature>
<dbReference type="EC" id="1.2.1.70" evidence="4"/>
<proteinExistence type="inferred from homology"/>
<feature type="binding site" evidence="4 7">
    <location>
        <begin position="183"/>
        <end position="188"/>
    </location>
    <ligand>
        <name>NADP(+)</name>
        <dbReference type="ChEBI" id="CHEBI:58349"/>
    </ligand>
</feature>
<organism evidence="11 12">
    <name type="scientific">Clostridium cylindrosporum DSM 605</name>
    <dbReference type="NCBI Taxonomy" id="1121307"/>
    <lineage>
        <taxon>Bacteria</taxon>
        <taxon>Bacillati</taxon>
        <taxon>Bacillota</taxon>
        <taxon>Clostridia</taxon>
        <taxon>Eubacteriales</taxon>
        <taxon>Clostridiaceae</taxon>
        <taxon>Clostridium</taxon>
    </lineage>
</organism>
<evidence type="ECO:0000256" key="4">
    <source>
        <dbReference type="HAMAP-Rule" id="MF_00087"/>
    </source>
</evidence>
<dbReference type="InterPro" id="IPR000343">
    <property type="entry name" value="4pyrrol_synth_GluRdtase"/>
</dbReference>
<dbReference type="InterPro" id="IPR036343">
    <property type="entry name" value="GluRdtase_N_sf"/>
</dbReference>
<dbReference type="GO" id="GO:0019353">
    <property type="term" value="P:protoporphyrinogen IX biosynthetic process from glutamate"/>
    <property type="evidence" value="ECO:0007669"/>
    <property type="project" value="TreeGrafter"/>
</dbReference>
<dbReference type="InterPro" id="IPR006151">
    <property type="entry name" value="Shikm_DH/Glu-tRNA_Rdtase"/>
</dbReference>
<feature type="active site" description="Nucleophile" evidence="4 5">
    <location>
        <position position="46"/>
    </location>
</feature>
<feature type="binding site" evidence="4 6">
    <location>
        <begin position="108"/>
        <end position="110"/>
    </location>
    <ligand>
        <name>substrate</name>
    </ligand>
</feature>
<dbReference type="SUPFAM" id="SSF69742">
    <property type="entry name" value="Glutamyl tRNA-reductase catalytic, N-terminal domain"/>
    <property type="match status" value="1"/>
</dbReference>
<dbReference type="PANTHER" id="PTHR43013">
    <property type="entry name" value="GLUTAMYL-TRNA REDUCTASE"/>
    <property type="match status" value="1"/>
</dbReference>